<evidence type="ECO:0000313" key="2">
    <source>
        <dbReference type="Proteomes" id="UP001218218"/>
    </source>
</evidence>
<sequence length="235" mass="26115">MPPRVHRMVKEEFTVPQQLQFDLLPSSMLPLAKILDFTVPLDGIPNGTTQPAQYFSRTAPDHVDQNAILRLLDDGGLVRSGDVKKSDVEEELEAAPSAPLGCIYGKIVARCKLVARRNVLAFFPLSGRRFPTSETMSCLRVLCFSLPFSYCCGLNLMCPMFTTLHLSAPQSHVAWCASAEQRIVFAAPLKYNSNFLFTFLHVVPRVRHYSAILIMYMSTPTSSQIPILTPPCPAV</sequence>
<dbReference type="AlphaFoldDB" id="A0AAD6ZKP2"/>
<protein>
    <submittedName>
        <fullName evidence="1">Uncharacterized protein</fullName>
    </submittedName>
</protein>
<keyword evidence="2" id="KW-1185">Reference proteome</keyword>
<accession>A0AAD6ZKP2</accession>
<organism evidence="1 2">
    <name type="scientific">Mycena albidolilacea</name>
    <dbReference type="NCBI Taxonomy" id="1033008"/>
    <lineage>
        <taxon>Eukaryota</taxon>
        <taxon>Fungi</taxon>
        <taxon>Dikarya</taxon>
        <taxon>Basidiomycota</taxon>
        <taxon>Agaricomycotina</taxon>
        <taxon>Agaricomycetes</taxon>
        <taxon>Agaricomycetidae</taxon>
        <taxon>Agaricales</taxon>
        <taxon>Marasmiineae</taxon>
        <taxon>Mycenaceae</taxon>
        <taxon>Mycena</taxon>
    </lineage>
</organism>
<gene>
    <name evidence="1" type="ORF">DFH08DRAFT_816770</name>
</gene>
<reference evidence="1" key="1">
    <citation type="submission" date="2023-03" db="EMBL/GenBank/DDBJ databases">
        <title>Massive genome expansion in bonnet fungi (Mycena s.s.) driven by repeated elements and novel gene families across ecological guilds.</title>
        <authorList>
            <consortium name="Lawrence Berkeley National Laboratory"/>
            <person name="Harder C.B."/>
            <person name="Miyauchi S."/>
            <person name="Viragh M."/>
            <person name="Kuo A."/>
            <person name="Thoen E."/>
            <person name="Andreopoulos B."/>
            <person name="Lu D."/>
            <person name="Skrede I."/>
            <person name="Drula E."/>
            <person name="Henrissat B."/>
            <person name="Morin E."/>
            <person name="Kohler A."/>
            <person name="Barry K."/>
            <person name="LaButti K."/>
            <person name="Morin E."/>
            <person name="Salamov A."/>
            <person name="Lipzen A."/>
            <person name="Mereny Z."/>
            <person name="Hegedus B."/>
            <person name="Baldrian P."/>
            <person name="Stursova M."/>
            <person name="Weitz H."/>
            <person name="Taylor A."/>
            <person name="Grigoriev I.V."/>
            <person name="Nagy L.G."/>
            <person name="Martin F."/>
            <person name="Kauserud H."/>
        </authorList>
    </citation>
    <scope>NUCLEOTIDE SEQUENCE</scope>
    <source>
        <strain evidence="1">CBHHK002</strain>
    </source>
</reference>
<comment type="caution">
    <text evidence="1">The sequence shown here is derived from an EMBL/GenBank/DDBJ whole genome shotgun (WGS) entry which is preliminary data.</text>
</comment>
<proteinExistence type="predicted"/>
<name>A0AAD6ZKP2_9AGAR</name>
<dbReference type="EMBL" id="JARIHO010000042">
    <property type="protein sequence ID" value="KAJ7326453.1"/>
    <property type="molecule type" value="Genomic_DNA"/>
</dbReference>
<evidence type="ECO:0000313" key="1">
    <source>
        <dbReference type="EMBL" id="KAJ7326453.1"/>
    </source>
</evidence>
<dbReference type="Proteomes" id="UP001218218">
    <property type="component" value="Unassembled WGS sequence"/>
</dbReference>